<reference evidence="1 2" key="1">
    <citation type="submission" date="2019-03" db="EMBL/GenBank/DDBJ databases">
        <title>Genomics of glacier-inhabiting Cryobacterium strains.</title>
        <authorList>
            <person name="Liu Q."/>
            <person name="Xin Y.-H."/>
        </authorList>
    </citation>
    <scope>NUCLEOTIDE SEQUENCE [LARGE SCALE GENOMIC DNA]</scope>
    <source>
        <strain evidence="1 2">CGMCC 1.10440</strain>
    </source>
</reference>
<dbReference type="RefSeq" id="WP_134542291.1">
    <property type="nucleotide sequence ID" value="NZ_JACHBP010000001.1"/>
</dbReference>
<organism evidence="1 2">
    <name type="scientific">Terrimesophilobacter mesophilus</name>
    <dbReference type="NCBI Taxonomy" id="433647"/>
    <lineage>
        <taxon>Bacteria</taxon>
        <taxon>Bacillati</taxon>
        <taxon>Actinomycetota</taxon>
        <taxon>Actinomycetes</taxon>
        <taxon>Micrococcales</taxon>
        <taxon>Microbacteriaceae</taxon>
        <taxon>Terrimesophilobacter</taxon>
    </lineage>
</organism>
<protein>
    <submittedName>
        <fullName evidence="1">TetR/AcrR family transcriptional regulator</fullName>
    </submittedName>
</protein>
<comment type="caution">
    <text evidence="1">The sequence shown here is derived from an EMBL/GenBank/DDBJ whole genome shotgun (WGS) entry which is preliminary data.</text>
</comment>
<accession>A0A4R8VB29</accession>
<dbReference type="InterPro" id="IPR009057">
    <property type="entry name" value="Homeodomain-like_sf"/>
</dbReference>
<dbReference type="AlphaFoldDB" id="A0A4R8VB29"/>
<dbReference type="Proteomes" id="UP000298488">
    <property type="component" value="Unassembled WGS sequence"/>
</dbReference>
<dbReference type="SUPFAM" id="SSF46689">
    <property type="entry name" value="Homeodomain-like"/>
    <property type="match status" value="1"/>
</dbReference>
<dbReference type="Gene3D" id="1.10.357.10">
    <property type="entry name" value="Tetracycline Repressor, domain 2"/>
    <property type="match status" value="1"/>
</dbReference>
<keyword evidence="2" id="KW-1185">Reference proteome</keyword>
<dbReference type="OrthoDB" id="5177743at2"/>
<evidence type="ECO:0000313" key="2">
    <source>
        <dbReference type="Proteomes" id="UP000298488"/>
    </source>
</evidence>
<sequence>MSRRPDPGRKPELLAQILEYLLDKPLASLTFRAVATALGVSTYTLVYQFGTRAELVSDIVGAISDRQSDIEERLITSPGTLDAYYENLEISWRWTLDPRNRQLQRLEFEASMLEALDPDLHNFSRALYGTWLRVGRDSLESFGLSSHDAEIEARIMVDAFYGLQYDLVVNNDAVAATAAFERLVEHHRERVEALAIQPA</sequence>
<gene>
    <name evidence="1" type="ORF">E3N84_10570</name>
</gene>
<dbReference type="EMBL" id="SOFI01000003">
    <property type="protein sequence ID" value="TFB80434.1"/>
    <property type="molecule type" value="Genomic_DNA"/>
</dbReference>
<evidence type="ECO:0000313" key="1">
    <source>
        <dbReference type="EMBL" id="TFB80434.1"/>
    </source>
</evidence>
<name>A0A4R8VB29_9MICO</name>
<proteinExistence type="predicted"/>